<gene>
    <name evidence="1" type="ORF">ISU02_07560</name>
</gene>
<evidence type="ECO:0000313" key="1">
    <source>
        <dbReference type="EMBL" id="MBF4692971.1"/>
    </source>
</evidence>
<keyword evidence="2" id="KW-1185">Reference proteome</keyword>
<reference evidence="1 2" key="1">
    <citation type="submission" date="2020-11" db="EMBL/GenBank/DDBJ databases">
        <title>Fusibacter basophilias sp. nov.</title>
        <authorList>
            <person name="Qiu D."/>
        </authorList>
    </citation>
    <scope>NUCLEOTIDE SEQUENCE [LARGE SCALE GENOMIC DNA]</scope>
    <source>
        <strain evidence="1 2">Q10-2</strain>
    </source>
</reference>
<accession>A0ABR9ZSN4</accession>
<dbReference type="RefSeq" id="WP_194701208.1">
    <property type="nucleotide sequence ID" value="NZ_JADKNH010000004.1"/>
</dbReference>
<dbReference type="EMBL" id="JADKNH010000004">
    <property type="protein sequence ID" value="MBF4692971.1"/>
    <property type="molecule type" value="Genomic_DNA"/>
</dbReference>
<dbReference type="Gene3D" id="3.30.429.10">
    <property type="entry name" value="Macrophage Migration Inhibitory Factor"/>
    <property type="match status" value="1"/>
</dbReference>
<dbReference type="InterPro" id="IPR014347">
    <property type="entry name" value="Tautomerase/MIF_sf"/>
</dbReference>
<protein>
    <submittedName>
        <fullName evidence="1">DUF1904 family protein</fullName>
    </submittedName>
</protein>
<dbReference type="InterPro" id="IPR015017">
    <property type="entry name" value="DUF1904"/>
</dbReference>
<evidence type="ECO:0000313" key="2">
    <source>
        <dbReference type="Proteomes" id="UP000614200"/>
    </source>
</evidence>
<proteinExistence type="predicted"/>
<dbReference type="Proteomes" id="UP000614200">
    <property type="component" value="Unassembled WGS sequence"/>
</dbReference>
<dbReference type="SUPFAM" id="SSF55331">
    <property type="entry name" value="Tautomerase/MIF"/>
    <property type="match status" value="1"/>
</dbReference>
<sequence length="109" mass="12694">MPHIIIKGASEEHVKEISKTLVKPMSEIIKCPEDHITIEYLPTVFYQNGVAGQGAYPFVNIQWFKRDEMACKQIAELFNTFFIQKKYAENAVIFTDLIPTYYFENGQHF</sequence>
<name>A0ABR9ZSN4_9FIRM</name>
<comment type="caution">
    <text evidence="1">The sequence shown here is derived from an EMBL/GenBank/DDBJ whole genome shotgun (WGS) entry which is preliminary data.</text>
</comment>
<organism evidence="1 2">
    <name type="scientific">Fusibacter ferrireducens</name>
    <dbReference type="NCBI Taxonomy" id="2785058"/>
    <lineage>
        <taxon>Bacteria</taxon>
        <taxon>Bacillati</taxon>
        <taxon>Bacillota</taxon>
        <taxon>Clostridia</taxon>
        <taxon>Eubacteriales</taxon>
        <taxon>Eubacteriales Family XII. Incertae Sedis</taxon>
        <taxon>Fusibacter</taxon>
    </lineage>
</organism>
<dbReference type="Pfam" id="PF08921">
    <property type="entry name" value="DUF1904"/>
    <property type="match status" value="1"/>
</dbReference>